<dbReference type="Pfam" id="PF13692">
    <property type="entry name" value="Glyco_trans_1_4"/>
    <property type="match status" value="1"/>
</dbReference>
<dbReference type="RefSeq" id="WP_377199547.1">
    <property type="nucleotide sequence ID" value="NZ_JBHUHF010000001.1"/>
</dbReference>
<name>A0ABW4VCS9_9MICO</name>
<keyword evidence="2" id="KW-0328">Glycosyltransferase</keyword>
<evidence type="ECO:0000313" key="2">
    <source>
        <dbReference type="EMBL" id="MFD2027828.1"/>
    </source>
</evidence>
<keyword evidence="3" id="KW-1185">Reference proteome</keyword>
<keyword evidence="2" id="KW-0808">Transferase</keyword>
<feature type="region of interest" description="Disordered" evidence="1">
    <location>
        <begin position="1"/>
        <end position="21"/>
    </location>
</feature>
<dbReference type="EMBL" id="JBHUHF010000001">
    <property type="protein sequence ID" value="MFD2027828.1"/>
    <property type="molecule type" value="Genomic_DNA"/>
</dbReference>
<proteinExistence type="predicted"/>
<dbReference type="SUPFAM" id="SSF53756">
    <property type="entry name" value="UDP-Glycosyltransferase/glycogen phosphorylase"/>
    <property type="match status" value="1"/>
</dbReference>
<dbReference type="Gene3D" id="3.40.50.2000">
    <property type="entry name" value="Glycogen Phosphorylase B"/>
    <property type="match status" value="2"/>
</dbReference>
<accession>A0ABW4VCS9</accession>
<reference evidence="3" key="1">
    <citation type="journal article" date="2019" name="Int. J. Syst. Evol. Microbiol.">
        <title>The Global Catalogue of Microorganisms (GCM) 10K type strain sequencing project: providing services to taxonomists for standard genome sequencing and annotation.</title>
        <authorList>
            <consortium name="The Broad Institute Genomics Platform"/>
            <consortium name="The Broad Institute Genome Sequencing Center for Infectious Disease"/>
            <person name="Wu L."/>
            <person name="Ma J."/>
        </authorList>
    </citation>
    <scope>NUCLEOTIDE SEQUENCE [LARGE SCALE GENOMIC DNA]</scope>
    <source>
        <strain evidence="3">CCM 7043</strain>
    </source>
</reference>
<protein>
    <submittedName>
        <fullName evidence="2">Glycosyltransferase</fullName>
        <ecNumber evidence="2">2.4.-.-</ecNumber>
    </submittedName>
</protein>
<gene>
    <name evidence="2" type="ORF">ACFSL2_20180</name>
</gene>
<evidence type="ECO:0000313" key="3">
    <source>
        <dbReference type="Proteomes" id="UP001597338"/>
    </source>
</evidence>
<evidence type="ECO:0000256" key="1">
    <source>
        <dbReference type="SAM" id="MobiDB-lite"/>
    </source>
</evidence>
<dbReference type="EC" id="2.4.-.-" evidence="2"/>
<dbReference type="GO" id="GO:0016757">
    <property type="term" value="F:glycosyltransferase activity"/>
    <property type="evidence" value="ECO:0007669"/>
    <property type="project" value="UniProtKB-KW"/>
</dbReference>
<dbReference type="Proteomes" id="UP001597338">
    <property type="component" value="Unassembled WGS sequence"/>
</dbReference>
<comment type="caution">
    <text evidence="2">The sequence shown here is derived from an EMBL/GenBank/DDBJ whole genome shotgun (WGS) entry which is preliminary data.</text>
</comment>
<organism evidence="2 3">
    <name type="scientific">Promicromonospora aerolata</name>
    <dbReference type="NCBI Taxonomy" id="195749"/>
    <lineage>
        <taxon>Bacteria</taxon>
        <taxon>Bacillati</taxon>
        <taxon>Actinomycetota</taxon>
        <taxon>Actinomycetes</taxon>
        <taxon>Micrococcales</taxon>
        <taxon>Promicromonosporaceae</taxon>
        <taxon>Promicromonospora</taxon>
    </lineage>
</organism>
<sequence length="358" mass="39342">MVRLARGMGGTADPGEPAGAEPAVRDRIRVLHVLPAPNGTTQYVDQMIGAAAPEIVIRTFSWPRAVFGAYDVLHVHWPELLVRQRTWVGRLVDVALAYTLLLRLELTETPVVRTAHDATSHESRHRLVRSVLATLDRRAALWIRLDPTTSLPPGVRSVTIPHGHYRSVFPPDPGSRAEPGRLVLFGQIRRNAGIERLLDVFRAVNDPVMRLTVVGTSLDPTLADRVGAVAAADYRIEARLGPVPDDVLAGEVRRAELVVLPSLETHGSGAALLALSLDRPVLVPRSAATDALAREVGEGWVIMFDRVLQPADLLRAVAVARMTRERGRRPHLGARDWEQVGRRHAEAYRKVVPHLAGR</sequence>